<dbReference type="GO" id="GO:0005634">
    <property type="term" value="C:nucleus"/>
    <property type="evidence" value="ECO:0007669"/>
    <property type="project" value="TreeGrafter"/>
</dbReference>
<feature type="compositionally biased region" description="Polar residues" evidence="1">
    <location>
        <begin position="1081"/>
        <end position="1090"/>
    </location>
</feature>
<feature type="region of interest" description="Disordered" evidence="1">
    <location>
        <begin position="244"/>
        <end position="295"/>
    </location>
</feature>
<gene>
    <name evidence="3" type="ORF">GSTENG00005026001</name>
</gene>
<feature type="compositionally biased region" description="Basic and acidic residues" evidence="1">
    <location>
        <begin position="1187"/>
        <end position="1205"/>
    </location>
</feature>
<dbReference type="PANTHER" id="PTHR15087:SF14">
    <property type="entry name" value="PROTEIN NPAT"/>
    <property type="match status" value="1"/>
</dbReference>
<dbReference type="InterPro" id="IPR031442">
    <property type="entry name" value="NPAT_C"/>
</dbReference>
<feature type="region of interest" description="Disordered" evidence="1">
    <location>
        <begin position="533"/>
        <end position="713"/>
    </location>
</feature>
<feature type="compositionally biased region" description="Pro residues" evidence="1">
    <location>
        <begin position="543"/>
        <end position="562"/>
    </location>
</feature>
<feature type="compositionally biased region" description="Low complexity" evidence="1">
    <location>
        <begin position="592"/>
        <end position="601"/>
    </location>
</feature>
<organism evidence="3">
    <name type="scientific">Tetraodon nigroviridis</name>
    <name type="common">Spotted green pufferfish</name>
    <name type="synonym">Chelonodon nigroviridis</name>
    <dbReference type="NCBI Taxonomy" id="99883"/>
    <lineage>
        <taxon>Eukaryota</taxon>
        <taxon>Metazoa</taxon>
        <taxon>Chordata</taxon>
        <taxon>Craniata</taxon>
        <taxon>Vertebrata</taxon>
        <taxon>Euteleostomi</taxon>
        <taxon>Actinopterygii</taxon>
        <taxon>Neopterygii</taxon>
        <taxon>Teleostei</taxon>
        <taxon>Neoteleostei</taxon>
        <taxon>Acanthomorphata</taxon>
        <taxon>Eupercaria</taxon>
        <taxon>Tetraodontiformes</taxon>
        <taxon>Tetradontoidea</taxon>
        <taxon>Tetraodontidae</taxon>
        <taxon>Tetraodon</taxon>
    </lineage>
</organism>
<dbReference type="PROSITE" id="PS50896">
    <property type="entry name" value="LISH"/>
    <property type="match status" value="1"/>
</dbReference>
<dbReference type="GO" id="GO:0003712">
    <property type="term" value="F:transcription coregulator activity"/>
    <property type="evidence" value="ECO:0007669"/>
    <property type="project" value="TreeGrafter"/>
</dbReference>
<feature type="compositionally biased region" description="Polar residues" evidence="1">
    <location>
        <begin position="510"/>
        <end position="519"/>
    </location>
</feature>
<dbReference type="AlphaFoldDB" id="Q4T8X9"/>
<accession>Q4T8X9</accession>
<evidence type="ECO:0000256" key="1">
    <source>
        <dbReference type="SAM" id="MobiDB-lite"/>
    </source>
</evidence>
<dbReference type="PANTHER" id="PTHR15087">
    <property type="entry name" value="PROTEIN NPAT"/>
    <property type="match status" value="1"/>
</dbReference>
<protein>
    <submittedName>
        <fullName evidence="3">(spotted green pufferfish) hypothetical protein</fullName>
    </submittedName>
</protein>
<evidence type="ECO:0000259" key="2">
    <source>
        <dbReference type="Pfam" id="PF15712"/>
    </source>
</evidence>
<feature type="compositionally biased region" description="Low complexity" evidence="1">
    <location>
        <begin position="563"/>
        <end position="585"/>
    </location>
</feature>
<feature type="compositionally biased region" description="Basic and acidic residues" evidence="1">
    <location>
        <begin position="482"/>
        <end position="492"/>
    </location>
</feature>
<feature type="region of interest" description="Disordered" evidence="1">
    <location>
        <begin position="907"/>
        <end position="1162"/>
    </location>
</feature>
<dbReference type="OrthoDB" id="6287635at2759"/>
<dbReference type="EMBL" id="CAAE01007707">
    <property type="protein sequence ID" value="CAF90653.1"/>
    <property type="molecule type" value="Genomic_DNA"/>
</dbReference>
<dbReference type="Pfam" id="PF15712">
    <property type="entry name" value="NPAT_C"/>
    <property type="match status" value="1"/>
</dbReference>
<feature type="compositionally biased region" description="Basic and acidic residues" evidence="1">
    <location>
        <begin position="990"/>
        <end position="1038"/>
    </location>
</feature>
<feature type="region of interest" description="Disordered" evidence="1">
    <location>
        <begin position="748"/>
        <end position="769"/>
    </location>
</feature>
<comment type="caution">
    <text evidence="3">The sequence shown here is derived from an EMBL/GenBank/DDBJ whole genome shotgun (WGS) entry which is preliminary data.</text>
</comment>
<evidence type="ECO:0000313" key="3">
    <source>
        <dbReference type="EMBL" id="CAF90653.1"/>
    </source>
</evidence>
<reference evidence="3" key="1">
    <citation type="journal article" date="2004" name="Nature">
        <title>Genome duplication in the teleost fish Tetraodon nigroviridis reveals the early vertebrate proto-karyotype.</title>
        <authorList>
            <person name="Jaillon O."/>
            <person name="Aury J.-M."/>
            <person name="Brunet F."/>
            <person name="Petit J.-L."/>
            <person name="Stange-Thomann N."/>
            <person name="Mauceli E."/>
            <person name="Bouneau L."/>
            <person name="Fischer C."/>
            <person name="Ozouf-Costaz C."/>
            <person name="Bernot A."/>
            <person name="Nicaud S."/>
            <person name="Jaffe D."/>
            <person name="Fisher S."/>
            <person name="Lutfalla G."/>
            <person name="Dossat C."/>
            <person name="Segurens B."/>
            <person name="Dasilva C."/>
            <person name="Salanoubat M."/>
            <person name="Levy M."/>
            <person name="Boudet N."/>
            <person name="Castellano S."/>
            <person name="Anthouard V."/>
            <person name="Jubin C."/>
            <person name="Castelli V."/>
            <person name="Katinka M."/>
            <person name="Vacherie B."/>
            <person name="Biemont C."/>
            <person name="Skalli Z."/>
            <person name="Cattolico L."/>
            <person name="Poulain J."/>
            <person name="De Berardinis V."/>
            <person name="Cruaud C."/>
            <person name="Duprat S."/>
            <person name="Brottier P."/>
            <person name="Coutanceau J.-P."/>
            <person name="Gouzy J."/>
            <person name="Parra G."/>
            <person name="Lardier G."/>
            <person name="Chapple C."/>
            <person name="McKernan K.J."/>
            <person name="McEwan P."/>
            <person name="Bosak S."/>
            <person name="Kellis M."/>
            <person name="Volff J.-N."/>
            <person name="Guigo R."/>
            <person name="Zody M.C."/>
            <person name="Mesirov J."/>
            <person name="Lindblad-Toh K."/>
            <person name="Birren B."/>
            <person name="Nusbaum C."/>
            <person name="Kahn D."/>
            <person name="Robinson-Rechavi M."/>
            <person name="Laudet V."/>
            <person name="Schachter V."/>
            <person name="Quetier F."/>
            <person name="Saurin W."/>
            <person name="Scarpelli C."/>
            <person name="Wincker P."/>
            <person name="Lander E.S."/>
            <person name="Weissenbach J."/>
            <person name="Roest Crollius H."/>
        </authorList>
    </citation>
    <scope>NUCLEOTIDE SEQUENCE [LARGE SCALE GENOMIC DNA]</scope>
</reference>
<sequence length="1252" mass="131365">MLLPSDVARLVLGYLQEEGLSATSRAFIHESPNLKEYADHTSGDGTVPACVFVRTASPELSANINPGLCETPLLCVPPQSIFGNGLTTILNEYVATKTKESHHEVPAVMSSLWKKLDFTLNQIKSLQNSPVRSACQRSKFVLSSVAEFQTLTLYLARWHSAFVLTRLSFAARSRAGVANMARQRVLAVALPGTVDSSSVVSPVHIAHSLLSQPSPLARAAATPQQQQQQQFLDVRLHSPRDSLTVVPEQRLSSGPMSPGRRKWDTPRKRPGAAGAPSAPSRCPAAAGGGSAEPQLEEVVDENFPQRRGYRLRSNWSSRTRVRRCWGTGRYRRNLLKTSTKSLPGRTPAPAAGCGFFFCGEAHSFFFSVSDPVPQMSRSSAAAALEADQSIDEILGLEGEIHMSDDAIHDILEQTESDPAFQALYDLFDYSKTRFTDAEAADGAPPCLAEEGVPPSAVVRPLQGDDPGHANADVDALDATLSPEKKKAAGQERRLRKTSTQLKKTLLCPGSRSSRIENSSARLLVSPAELAATSATEKGGDAKQPPPMDANPPLSAPPPPPTPDTTDVLSSVLKDSSSASTALSPSSIPPPLLAATLAAPLSHPEVGAEEEPRPGGDGSTSGVLLGDELSGVPAEAARLPQTVSPGAEEGSAGPPGPGCSPTHQPASPVPASPLLSVAPDPQPPPTSAGLATAGSSPPLASSAVHRSPGADPGVVSLKIIISDEKEEESGSTAALNQAVSSISGDQIPTIYLSSPAKSPGPPGAARTPSDEVAQAVSGLQRSEGQASPLRGRAGTVLASPLAGTPALAQNYIIQLPLEAAAPAVSGPPASYLLVTEPAHGEAQARQVLLSAGVPKGPPPFSQYGGPAQASSPGYPTGSTLLLPSPAKPVMVPVSVMGQNAMGPVQMVSSQCHSPSLLPKDGVPGARTRPNILGGNRPQRRLQPVRCPTDQQTVEKNLEEAGTPKDAVSRPAHKQTLSARADENARVGSESSPHRSGKESGSERRCEAAANEDKDKSSKKEAPGKAAPRPREGRVEKKGPLQEAPSVTGNKENEMEEAVPEKQAPAPSPAAQGVAEPLPKTPRTPSKASSLAKQAVEMLHNLQGHRPPPEPPGPNQEESGGGPRTPGRQKKAKDGEGTPKQTLPPGTPEVPSCSPVSEAGSENSINMAAHTLMILSRATIARTGTPLKDSLRQDGVGEKTPTKDHSKTSKKRKQRSPADTPPAKKDHREKKKLMDFFPRNLDVDKFLSSLHYDE</sequence>
<dbReference type="InterPro" id="IPR052850">
    <property type="entry name" value="NPAT_LisH"/>
</dbReference>
<dbReference type="InterPro" id="IPR006594">
    <property type="entry name" value="LisH"/>
</dbReference>
<feature type="region of interest" description="Disordered" evidence="1">
    <location>
        <begin position="480"/>
        <end position="519"/>
    </location>
</feature>
<name>Q4T8X9_TETNG</name>
<feature type="compositionally biased region" description="Low complexity" evidence="1">
    <location>
        <begin position="271"/>
        <end position="285"/>
    </location>
</feature>
<feature type="region of interest" description="Disordered" evidence="1">
    <location>
        <begin position="850"/>
        <end position="875"/>
    </location>
</feature>
<feature type="domain" description="Protein NPAT C-terminal" evidence="2">
    <location>
        <begin position="982"/>
        <end position="1252"/>
    </location>
</feature>
<reference evidence="3" key="2">
    <citation type="submission" date="2004-02" db="EMBL/GenBank/DDBJ databases">
        <authorList>
            <consortium name="Genoscope"/>
            <consortium name="Whitehead Institute Centre for Genome Research"/>
        </authorList>
    </citation>
    <scope>NUCLEOTIDE SEQUENCE</scope>
</reference>
<feature type="region of interest" description="Disordered" evidence="1">
    <location>
        <begin position="1182"/>
        <end position="1233"/>
    </location>
</feature>
<dbReference type="KEGG" id="tng:GSTEN00005026G001"/>
<proteinExistence type="predicted"/>
<dbReference type="SMART" id="SM00667">
    <property type="entry name" value="LisH"/>
    <property type="match status" value="1"/>
</dbReference>